<gene>
    <name evidence="2" type="ORF">CMTB2_04507</name>
    <name evidence="3" type="ORF">FE773_01660</name>
</gene>
<sequence length="157" mass="18120">MKTKKLLFLTFNFLLFTFFTACSTKTTPIYTVIKSPKIKIADQGFLEKGVGYKKIVIYKAGMEPFSITIKNSFICINNKCQDKKNVINSLNKQYPADFFDKILNQKPLEFLGKIRKINNGFIQTKDAYLYKVTKNKVLFKDKNAHILILIKFLKGKG</sequence>
<evidence type="ECO:0000256" key="1">
    <source>
        <dbReference type="SAM" id="SignalP"/>
    </source>
</evidence>
<evidence type="ECO:0000313" key="4">
    <source>
        <dbReference type="Proteomes" id="UP000003288"/>
    </source>
</evidence>
<feature type="chain" id="PRO_5042537070" evidence="1">
    <location>
        <begin position="22"/>
        <end position="157"/>
    </location>
</feature>
<reference evidence="3 5" key="2">
    <citation type="submission" date="2019-05" db="EMBL/GenBank/DDBJ databases">
        <title>A comparative analysis of the Nautiliaceae.</title>
        <authorList>
            <person name="Grosche A."/>
            <person name="Smedile F."/>
            <person name="Vetriani C."/>
        </authorList>
    </citation>
    <scope>NUCLEOTIDE SEQUENCE [LARGE SCALE GENOMIC DNA]</scope>
    <source>
        <strain evidence="3 5">TB-2</strain>
    </source>
</reference>
<evidence type="ECO:0000313" key="3">
    <source>
        <dbReference type="EMBL" id="QCT93931.1"/>
    </source>
</evidence>
<dbReference type="EMBL" id="CP040463">
    <property type="protein sequence ID" value="QCT93931.1"/>
    <property type="molecule type" value="Genomic_DNA"/>
</dbReference>
<dbReference type="PROSITE" id="PS51257">
    <property type="entry name" value="PROKAR_LIPOPROTEIN"/>
    <property type="match status" value="1"/>
</dbReference>
<accession>A0AAI9AGG3</accession>
<keyword evidence="5" id="KW-1185">Reference proteome</keyword>
<organism evidence="2 4">
    <name type="scientific">Caminibacter mediatlanticus TB-2</name>
    <dbReference type="NCBI Taxonomy" id="391592"/>
    <lineage>
        <taxon>Bacteria</taxon>
        <taxon>Pseudomonadati</taxon>
        <taxon>Campylobacterota</taxon>
        <taxon>Epsilonproteobacteria</taxon>
        <taxon>Nautiliales</taxon>
        <taxon>Nautiliaceae</taxon>
        <taxon>Caminibacter</taxon>
    </lineage>
</organism>
<reference evidence="2 4" key="1">
    <citation type="journal article" date="2011" name="Stand. Genomic Sci.">
        <title>Draft genome sequence of Caminibacter mediatlanticus strain TB-2, an epsilonproteobacterium isolated from a deep-sea hydrothermal vent.</title>
        <authorList>
            <person name="Giovannelli D."/>
            <person name="Ferriera S."/>
            <person name="Johnson J."/>
            <person name="Kravitz S."/>
            <person name="Perez-Rodriguez I."/>
            <person name="Ricci J."/>
            <person name="O'Brien C."/>
            <person name="Voordeckers J.W."/>
            <person name="Bini E."/>
            <person name="Vetriani C."/>
        </authorList>
    </citation>
    <scope>NUCLEOTIDE SEQUENCE [LARGE SCALE GENOMIC DNA]</scope>
    <source>
        <strain evidence="2 4">TB-2</strain>
    </source>
</reference>
<dbReference type="EMBL" id="ABCJ01000008">
    <property type="protein sequence ID" value="EDM23187.1"/>
    <property type="molecule type" value="Genomic_DNA"/>
</dbReference>
<evidence type="ECO:0000313" key="2">
    <source>
        <dbReference type="EMBL" id="EDM23187.1"/>
    </source>
</evidence>
<dbReference type="AlphaFoldDB" id="A0AAI9AGG3"/>
<protein>
    <submittedName>
        <fullName evidence="2">Lipoprotein</fullName>
    </submittedName>
</protein>
<name>A0AAI9AGG3_9BACT</name>
<keyword evidence="1" id="KW-0732">Signal</keyword>
<keyword evidence="2" id="KW-0449">Lipoprotein</keyword>
<feature type="signal peptide" evidence="1">
    <location>
        <begin position="1"/>
        <end position="21"/>
    </location>
</feature>
<dbReference type="Proteomes" id="UP000306825">
    <property type="component" value="Chromosome"/>
</dbReference>
<dbReference type="RefSeq" id="WP_007475190.1">
    <property type="nucleotide sequence ID" value="NZ_ABCJ01000008.1"/>
</dbReference>
<proteinExistence type="predicted"/>
<evidence type="ECO:0000313" key="5">
    <source>
        <dbReference type="Proteomes" id="UP000306825"/>
    </source>
</evidence>
<dbReference type="Proteomes" id="UP000003288">
    <property type="component" value="Unassembled WGS sequence"/>
</dbReference>